<proteinExistence type="predicted"/>
<keyword evidence="2" id="KW-1185">Reference proteome</keyword>
<accession>A0A160FXI1</accession>
<reference evidence="1 2" key="1">
    <citation type="journal article" date="2016" name="Gene">
        <title>PacBio SMRT assembly of a complex multi-replicon genome reveals chlorocatechol degradative operon in a region of genome plasticity.</title>
        <authorList>
            <person name="Ricker N."/>
            <person name="Shen S.Y."/>
            <person name="Goordial J."/>
            <person name="Jin S."/>
            <person name="Fulthorpe R.R."/>
        </authorList>
    </citation>
    <scope>NUCLEOTIDE SEQUENCE [LARGE SCALE GENOMIC DNA]</scope>
    <source>
        <strain evidence="1 2">OLGA172</strain>
        <plasmid evidence="2">polga1</plasmid>
    </source>
</reference>
<keyword evidence="1" id="KW-0614">Plasmid</keyword>
<gene>
    <name evidence="1" type="ORF">AYM40_36295</name>
</gene>
<evidence type="ECO:0000313" key="1">
    <source>
        <dbReference type="EMBL" id="ANB77818.1"/>
    </source>
</evidence>
<organism evidence="1 2">
    <name type="scientific">Paraburkholderia phytofirmans OLGA172</name>
    <dbReference type="NCBI Taxonomy" id="1417228"/>
    <lineage>
        <taxon>Bacteria</taxon>
        <taxon>Pseudomonadati</taxon>
        <taxon>Pseudomonadota</taxon>
        <taxon>Betaproteobacteria</taxon>
        <taxon>Burkholderiales</taxon>
        <taxon>Burkholderiaceae</taxon>
        <taxon>Paraburkholderia</taxon>
    </lineage>
</organism>
<protein>
    <submittedName>
        <fullName evidence="1">Uncharacterized protein</fullName>
    </submittedName>
</protein>
<dbReference type="Proteomes" id="UP000076852">
    <property type="component" value="Plasmid pOLGA1"/>
</dbReference>
<dbReference type="KEGG" id="buz:AYM40_36295"/>
<dbReference type="EMBL" id="CP014580">
    <property type="protein sequence ID" value="ANB77818.1"/>
    <property type="molecule type" value="Genomic_DNA"/>
</dbReference>
<sequence>MHERRYELSRAITRPNWNHVATTLGFALSKRTKVYIAASYQNLGGADPGTPFSSAYPDQPGLCLRVGG</sequence>
<dbReference type="AlphaFoldDB" id="A0A160FXI1"/>
<evidence type="ECO:0000313" key="2">
    <source>
        <dbReference type="Proteomes" id="UP000076852"/>
    </source>
</evidence>
<geneLocation type="plasmid" evidence="2">
    <name>polga1</name>
</geneLocation>
<name>A0A160FXI1_9BURK</name>